<accession>A0A1C3KYV6</accession>
<organism evidence="5 6">
    <name type="scientific">Plasmodium malariae</name>
    <dbReference type="NCBI Taxonomy" id="5858"/>
    <lineage>
        <taxon>Eukaryota</taxon>
        <taxon>Sar</taxon>
        <taxon>Alveolata</taxon>
        <taxon>Apicomplexa</taxon>
        <taxon>Aconoidasida</taxon>
        <taxon>Haemosporida</taxon>
        <taxon>Plasmodiidae</taxon>
        <taxon>Plasmodium</taxon>
        <taxon>Plasmodium (Plasmodium)</taxon>
    </lineage>
</organism>
<evidence type="ECO:0000256" key="3">
    <source>
        <dbReference type="SAM" id="MobiDB-lite"/>
    </source>
</evidence>
<dbReference type="InterPro" id="IPR000315">
    <property type="entry name" value="Znf_B-box"/>
</dbReference>
<feature type="compositionally biased region" description="Low complexity" evidence="3">
    <location>
        <begin position="370"/>
        <end position="379"/>
    </location>
</feature>
<feature type="compositionally biased region" description="Low complexity" evidence="3">
    <location>
        <begin position="1413"/>
        <end position="1424"/>
    </location>
</feature>
<dbReference type="GO" id="GO:0008270">
    <property type="term" value="F:zinc ion binding"/>
    <property type="evidence" value="ECO:0007669"/>
    <property type="project" value="UniProtKB-KW"/>
</dbReference>
<feature type="region of interest" description="Disordered" evidence="3">
    <location>
        <begin position="1411"/>
        <end position="1433"/>
    </location>
</feature>
<reference evidence="5 6" key="1">
    <citation type="submission" date="2016-06" db="EMBL/GenBank/DDBJ databases">
        <authorList>
            <consortium name="Pathogen Informatics"/>
        </authorList>
    </citation>
    <scope>NUCLEOTIDE SEQUENCE [LARGE SCALE GENOMIC DNA]</scope>
    <source>
        <strain evidence="5">PmlGA01</strain>
    </source>
</reference>
<feature type="compositionally biased region" description="Low complexity" evidence="3">
    <location>
        <begin position="296"/>
        <end position="307"/>
    </location>
</feature>
<feature type="region of interest" description="Disordered" evidence="3">
    <location>
        <begin position="2033"/>
        <end position="2066"/>
    </location>
</feature>
<feature type="compositionally biased region" description="Polar residues" evidence="3">
    <location>
        <begin position="284"/>
        <end position="293"/>
    </location>
</feature>
<gene>
    <name evidence="5" type="primary">PmlGA01_080035500</name>
    <name evidence="5" type="ORF">PMLGA01_080035500</name>
</gene>
<keyword evidence="1" id="KW-0862">Zinc</keyword>
<dbReference type="Proteomes" id="UP000219799">
    <property type="component" value="Chromosome 8"/>
</dbReference>
<keyword evidence="1" id="KW-0479">Metal-binding</keyword>
<feature type="region of interest" description="Disordered" evidence="3">
    <location>
        <begin position="936"/>
        <end position="971"/>
    </location>
</feature>
<feature type="region of interest" description="Disordered" evidence="3">
    <location>
        <begin position="327"/>
        <end position="404"/>
    </location>
</feature>
<feature type="compositionally biased region" description="Basic and acidic residues" evidence="3">
    <location>
        <begin position="936"/>
        <end position="950"/>
    </location>
</feature>
<sequence length="2091" mass="239147">MNDKIVIREPLFIAPSEHKSNVLKYENYNFNNGRNDTTNLMNHISISLPYQKNDITKNDENRDEKRPLDINEKENMNCFVNKKNGNFDLKNNEKNMIKSYIKGEINTNYNIIDNMYDVYYTNKSNKNLNEFLKHININHTAPCIGEFRTCMNCFLNISTLFCKTCNLFLCAICNIQLHKNSPDHVINVASSGLYENNYKFNDIILKEKNKWLVELGNGVPIKIREKCPIHVNEYVKYACKTCSYTLLCSDCLLNDPVHVQNKSKGGESYYCEGENKKKKKKTENGSTTNVDDLNQTEHNNVNNINNNCRNSKNLNTCTNLAQKKKNSCHGHKKEKTQNIVSLSEFEDKKKKSNSESYNDSKSNSSDDDNSNGNPNYDPNCNRDNNRAANQHSSGSSNDIEGLKPGFKLMRGNHEILTLVDAKNEIKEELNSKLDLLNKKSLVLKNTIPALRNIYKYGKIICKNNKRSIRACFIATNSYLEKKKMEMQENLKILQDKSNNFLNKLDKERTNYRSYLEKKRNEIQHMIKLSNRNAGLSLDYYVQKLESFKCLFFTKDNLIDIEKKLEIPHSQIKSEHLCSLIYDMKNDILNSKKNINNISQKIKNEFQYLFNSNTEIPIYPAHFRDFLQKRIFNKERIQPISNDTKKRQQYFHVIPFTDFYMNIEITYQQQFLRKDSLHQKWEMRTVSIRSVYLCIHTHADPIRSDKREHDEGKYVRSNEVKVEEGLETGVVALESVPAVTSVEGRRKETALMRMKNPGNTYSEKGKGTNTANWSEQNDNVDYCTNNDPKSRSCGSHLEPKNAVNNLNNDIESIVSLSNVNIKPFSDPNISNITILEKRIYPYGIELTEYNDKNDLVGYWLLTKKNETEVNALLHVLINIKKNNKSSALIPSFHPKINMNNPFFKYHENNISTVYKHFASNIIEQSYIHQLCNNSETHQRNRYSGERRERQGSIETLDGSNGTNACSASNEHNGRNYEQALPVKHSSLLQYYNDLENLGSSKKMQHLKIDSFITNSFSVSGASESHALDKQEQEEETETEDVINFLNKFTLPKNDQPNNILSQVLRKSDFISECSNSSTHEQVRRSNPIRFRNTDYNSSNKFEDTYQNILASKKTNRYCTLQKLLKKDQEWKDHNTPDVNIKYVKQNLVHEGKHSLPLNLESNFSNDNWVDCVNSGANIVKMNGSEEEAIKIGGSEEEAIKKGESEEGVIKKGESEEGVITKNTREYFSTDNYHQMGDSVISEQKKTVFRNLSTVQDSKNAVTSSGCSVYHDVMDNSTVNSTLSSTCIRTCTSTSSSSDKNKTNNSQLYNSNSYALRHTAEEGHWLQNDLQQNDLQQNDLQQNDLLHNDLLRNDLLHNDLLHNDLEGGDAYKISTTISRKSDIINGSINVGISGGINRGTIDSVTAMGSSARIGSASTSNSNLNSTVEKNDSARNKNYDGIPCEMLSDGYKNNGYNDSAKMDEHDEHWLGNLDIKGDTHVDPMTSQNCNSGDNSKRFLSSIPRQCNDSNVVCDNGSILNKDIVGHKKKGKTVYNDEEKKSMLEVELFKLNDHIHKFLQNLSYSHSNNCINDNLECDKWQGQNISKSKNYPSIKQSRCTGKNNFEKMKKYGSKENMINGYTISEDCANRSNMIVKCADIANANRVNGTWGTNIGSNNAYADKGTSRDSNLDNVHSINCELQDQGLLFGRASGSTNEKYFNERSTSLPLTPSSSNAAEREEDISFVHIRQGESTCCTCLGTKGCMLVGTHRGSSTQEGKNSTCECLTYNRYEMENISNHFMYEEAADEGNIHHTCFEKIKYATRNMNRENASQDNMIYAKGSKGLCSYNFGNDGEREINFEGTNGWKKCSYVLDENKNGKIASCNNCITQNNKKNKEKLYYVKNEEGKRMSDKYKTNSHNIAHVEIKQYLAPLHNSYHNDDEIVKLRTKQQDAEAEEQKEVEKYGENSFNSIENGNYIEKDEKYLEISDFFKKEQSCNYYHRSYSLDTSTKCLGDRSVSFHIDGKAQMIKELRKIQGKVEKKIKKYKLKIDEERKVAPPKKNYKNGATNGLSSSDSSDRRRNMRSTYADENWRNPVPANLIDHVLSQIGSKKIGL</sequence>
<feature type="compositionally biased region" description="Low complexity" evidence="3">
    <location>
        <begin position="354"/>
        <end position="363"/>
    </location>
</feature>
<evidence type="ECO:0000313" key="6">
    <source>
        <dbReference type="Proteomes" id="UP000219799"/>
    </source>
</evidence>
<evidence type="ECO:0000259" key="4">
    <source>
        <dbReference type="PROSITE" id="PS50119"/>
    </source>
</evidence>
<feature type="coiled-coil region" evidence="2">
    <location>
        <begin position="476"/>
        <end position="521"/>
    </location>
</feature>
<dbReference type="VEuPathDB" id="PlasmoDB:PmUG01_08048100"/>
<evidence type="ECO:0000313" key="5">
    <source>
        <dbReference type="EMBL" id="SBT79390.1"/>
    </source>
</evidence>
<feature type="compositionally biased region" description="Polar residues" evidence="3">
    <location>
        <begin position="956"/>
        <end position="969"/>
    </location>
</feature>
<feature type="coiled-coil region" evidence="2">
    <location>
        <begin position="418"/>
        <end position="446"/>
    </location>
</feature>
<keyword evidence="2" id="KW-0175">Coiled coil</keyword>
<name>A0A1C3KYV6_PLAMA</name>
<dbReference type="EMBL" id="LT594496">
    <property type="protein sequence ID" value="SBT79390.1"/>
    <property type="molecule type" value="Genomic_DNA"/>
</dbReference>
<dbReference type="CDD" id="cd19757">
    <property type="entry name" value="Bbox1"/>
    <property type="match status" value="1"/>
</dbReference>
<feature type="compositionally biased region" description="Polar residues" evidence="3">
    <location>
        <begin position="386"/>
        <end position="398"/>
    </location>
</feature>
<dbReference type="PROSITE" id="PS50119">
    <property type="entry name" value="ZF_BBOX"/>
    <property type="match status" value="1"/>
</dbReference>
<feature type="domain" description="B box-type" evidence="4">
    <location>
        <begin position="145"/>
        <end position="184"/>
    </location>
</feature>
<protein>
    <recommendedName>
        <fullName evidence="4">B box-type domain-containing protein</fullName>
    </recommendedName>
</protein>
<proteinExistence type="predicted"/>
<evidence type="ECO:0000256" key="2">
    <source>
        <dbReference type="SAM" id="Coils"/>
    </source>
</evidence>
<feature type="region of interest" description="Disordered" evidence="3">
    <location>
        <begin position="276"/>
        <end position="307"/>
    </location>
</feature>
<evidence type="ECO:0000256" key="1">
    <source>
        <dbReference type="PROSITE-ProRule" id="PRU00024"/>
    </source>
</evidence>
<keyword evidence="1" id="KW-0863">Zinc-finger</keyword>